<evidence type="ECO:0000256" key="1">
    <source>
        <dbReference type="ARBA" id="ARBA00004141"/>
    </source>
</evidence>
<dbReference type="PANTHER" id="PTHR11003">
    <property type="entry name" value="POTASSIUM CHANNEL, SUBFAMILY K"/>
    <property type="match status" value="1"/>
</dbReference>
<feature type="non-terminal residue" evidence="11">
    <location>
        <position position="1"/>
    </location>
</feature>
<evidence type="ECO:0000256" key="3">
    <source>
        <dbReference type="ARBA" id="ARBA00022692"/>
    </source>
</evidence>
<evidence type="ECO:0000256" key="2">
    <source>
        <dbReference type="ARBA" id="ARBA00022448"/>
    </source>
</evidence>
<keyword evidence="12" id="KW-1185">Reference proteome</keyword>
<dbReference type="InterPro" id="IPR003280">
    <property type="entry name" value="2pore_dom_K_chnl"/>
</dbReference>
<feature type="non-terminal residue" evidence="11">
    <location>
        <position position="131"/>
    </location>
</feature>
<evidence type="ECO:0000256" key="4">
    <source>
        <dbReference type="ARBA" id="ARBA00022958"/>
    </source>
</evidence>
<dbReference type="GO" id="GO:0030322">
    <property type="term" value="P:stabilization of membrane potential"/>
    <property type="evidence" value="ECO:0007669"/>
    <property type="project" value="TreeGrafter"/>
</dbReference>
<evidence type="ECO:0000256" key="5">
    <source>
        <dbReference type="ARBA" id="ARBA00022989"/>
    </source>
</evidence>
<name>A0AAV7MV43_PLEWA</name>
<dbReference type="AlphaFoldDB" id="A0AAV7MV43"/>
<dbReference type="PANTHER" id="PTHR11003:SF343">
    <property type="entry name" value="POTASSIUM CHANNEL SUBFAMILY K MEMBER"/>
    <property type="match status" value="1"/>
</dbReference>
<keyword evidence="5 9" id="KW-1133">Transmembrane helix</keyword>
<evidence type="ECO:0000256" key="6">
    <source>
        <dbReference type="ARBA" id="ARBA00023065"/>
    </source>
</evidence>
<evidence type="ECO:0000256" key="9">
    <source>
        <dbReference type="SAM" id="Phobius"/>
    </source>
</evidence>
<comment type="subcellular location">
    <subcellularLocation>
        <location evidence="1">Membrane</location>
        <topology evidence="1">Multi-pass membrane protein</topology>
    </subcellularLocation>
</comment>
<feature type="transmembrane region" description="Helical" evidence="9">
    <location>
        <begin position="16"/>
        <end position="41"/>
    </location>
</feature>
<evidence type="ECO:0000256" key="7">
    <source>
        <dbReference type="ARBA" id="ARBA00023136"/>
    </source>
</evidence>
<feature type="domain" description="Potassium channel" evidence="10">
    <location>
        <begin position="1"/>
        <end position="35"/>
    </location>
</feature>
<gene>
    <name evidence="11" type="ORF">NDU88_005030</name>
</gene>
<feature type="transmembrane region" description="Helical" evidence="9">
    <location>
        <begin position="62"/>
        <end position="87"/>
    </location>
</feature>
<keyword evidence="2" id="KW-0813">Transport</keyword>
<keyword evidence="8" id="KW-0407">Ion channel</keyword>
<sequence length="131" mass="14641">FGHPVPISDGGKVFCLLYLIFGIPFSLCVLSITSQNLLILMHDMPIRYIRHQFGLSKVMVTFLHGFAFVSLVTCLFLFIPACVFSLIEGNWSYLDALYFCFISLTTIGLGDYVPGEQASQRMPALYKVCAT</sequence>
<feature type="domain" description="Potassium channel" evidence="10">
    <location>
        <begin position="73"/>
        <end position="122"/>
    </location>
</feature>
<keyword evidence="3 9" id="KW-0812">Transmembrane</keyword>
<dbReference type="SUPFAM" id="SSF81324">
    <property type="entry name" value="Voltage-gated potassium channels"/>
    <property type="match status" value="1"/>
</dbReference>
<evidence type="ECO:0000313" key="11">
    <source>
        <dbReference type="EMBL" id="KAJ1107640.1"/>
    </source>
</evidence>
<evidence type="ECO:0000313" key="12">
    <source>
        <dbReference type="Proteomes" id="UP001066276"/>
    </source>
</evidence>
<evidence type="ECO:0000256" key="8">
    <source>
        <dbReference type="ARBA" id="ARBA00023303"/>
    </source>
</evidence>
<dbReference type="Gene3D" id="1.10.287.70">
    <property type="match status" value="1"/>
</dbReference>
<dbReference type="InterPro" id="IPR013099">
    <property type="entry name" value="K_chnl_dom"/>
</dbReference>
<dbReference type="Pfam" id="PF07885">
    <property type="entry name" value="Ion_trans_2"/>
    <property type="match status" value="2"/>
</dbReference>
<dbReference type="GO" id="GO:0005886">
    <property type="term" value="C:plasma membrane"/>
    <property type="evidence" value="ECO:0007669"/>
    <property type="project" value="TreeGrafter"/>
</dbReference>
<dbReference type="Proteomes" id="UP001066276">
    <property type="component" value="Chromosome 9"/>
</dbReference>
<dbReference type="EMBL" id="JANPWB010000013">
    <property type="protein sequence ID" value="KAJ1107640.1"/>
    <property type="molecule type" value="Genomic_DNA"/>
</dbReference>
<keyword evidence="4" id="KW-0630">Potassium</keyword>
<feature type="transmembrane region" description="Helical" evidence="9">
    <location>
        <begin position="93"/>
        <end position="113"/>
    </location>
</feature>
<keyword evidence="7 9" id="KW-0472">Membrane</keyword>
<protein>
    <recommendedName>
        <fullName evidence="10">Potassium channel domain-containing protein</fullName>
    </recommendedName>
</protein>
<dbReference type="GO" id="GO:0015271">
    <property type="term" value="F:outward rectifier potassium channel activity"/>
    <property type="evidence" value="ECO:0007669"/>
    <property type="project" value="TreeGrafter"/>
</dbReference>
<keyword evidence="6" id="KW-0406">Ion transport</keyword>
<comment type="caution">
    <text evidence="11">The sequence shown here is derived from an EMBL/GenBank/DDBJ whole genome shotgun (WGS) entry which is preliminary data.</text>
</comment>
<organism evidence="11 12">
    <name type="scientific">Pleurodeles waltl</name>
    <name type="common">Iberian ribbed newt</name>
    <dbReference type="NCBI Taxonomy" id="8319"/>
    <lineage>
        <taxon>Eukaryota</taxon>
        <taxon>Metazoa</taxon>
        <taxon>Chordata</taxon>
        <taxon>Craniata</taxon>
        <taxon>Vertebrata</taxon>
        <taxon>Euteleostomi</taxon>
        <taxon>Amphibia</taxon>
        <taxon>Batrachia</taxon>
        <taxon>Caudata</taxon>
        <taxon>Salamandroidea</taxon>
        <taxon>Salamandridae</taxon>
        <taxon>Pleurodelinae</taxon>
        <taxon>Pleurodeles</taxon>
    </lineage>
</organism>
<dbReference type="GO" id="GO:0022841">
    <property type="term" value="F:potassium ion leak channel activity"/>
    <property type="evidence" value="ECO:0007669"/>
    <property type="project" value="TreeGrafter"/>
</dbReference>
<reference evidence="11" key="1">
    <citation type="journal article" date="2022" name="bioRxiv">
        <title>Sequencing and chromosome-scale assembly of the giantPleurodeles waltlgenome.</title>
        <authorList>
            <person name="Brown T."/>
            <person name="Elewa A."/>
            <person name="Iarovenko S."/>
            <person name="Subramanian E."/>
            <person name="Araus A.J."/>
            <person name="Petzold A."/>
            <person name="Susuki M."/>
            <person name="Suzuki K.-i.T."/>
            <person name="Hayashi T."/>
            <person name="Toyoda A."/>
            <person name="Oliveira C."/>
            <person name="Osipova E."/>
            <person name="Leigh N.D."/>
            <person name="Simon A."/>
            <person name="Yun M.H."/>
        </authorList>
    </citation>
    <scope>NUCLEOTIDE SEQUENCE</scope>
    <source>
        <strain evidence="11">20211129_DDA</strain>
        <tissue evidence="11">Liver</tissue>
    </source>
</reference>
<accession>A0AAV7MV43</accession>
<proteinExistence type="predicted"/>
<evidence type="ECO:0000259" key="10">
    <source>
        <dbReference type="Pfam" id="PF07885"/>
    </source>
</evidence>